<dbReference type="PANTHER" id="PTHR42978">
    <property type="entry name" value="QUORUM-QUENCHING LACTONASE YTNP-RELATED-RELATED"/>
    <property type="match status" value="1"/>
</dbReference>
<name>A0A8S0W571_CYCAE</name>
<evidence type="ECO:0000256" key="4">
    <source>
        <dbReference type="ARBA" id="ARBA00022801"/>
    </source>
</evidence>
<dbReference type="EMBL" id="CACVBS010000037">
    <property type="protein sequence ID" value="CAA7262994.1"/>
    <property type="molecule type" value="Genomic_DNA"/>
</dbReference>
<dbReference type="Proteomes" id="UP000467700">
    <property type="component" value="Unassembled WGS sequence"/>
</dbReference>
<reference evidence="6 7" key="1">
    <citation type="submission" date="2020-01" db="EMBL/GenBank/DDBJ databases">
        <authorList>
            <person name="Gupta K D."/>
        </authorList>
    </citation>
    <scope>NUCLEOTIDE SEQUENCE [LARGE SCALE GENOMIC DNA]</scope>
</reference>
<gene>
    <name evidence="6" type="ORF">AAE3_LOCUS5055</name>
</gene>
<evidence type="ECO:0000256" key="2">
    <source>
        <dbReference type="ARBA" id="ARBA00007749"/>
    </source>
</evidence>
<dbReference type="GO" id="GO:0016787">
    <property type="term" value="F:hydrolase activity"/>
    <property type="evidence" value="ECO:0007669"/>
    <property type="project" value="UniProtKB-KW"/>
</dbReference>
<dbReference type="InterPro" id="IPR036866">
    <property type="entry name" value="RibonucZ/Hydroxyglut_hydro"/>
</dbReference>
<keyword evidence="5" id="KW-0862">Zinc</keyword>
<comment type="similarity">
    <text evidence="2">Belongs to the metallo-beta-lactamase superfamily.</text>
</comment>
<keyword evidence="7" id="KW-1185">Reference proteome</keyword>
<dbReference type="SUPFAM" id="SSF56281">
    <property type="entry name" value="Metallo-hydrolase/oxidoreductase"/>
    <property type="match status" value="1"/>
</dbReference>
<evidence type="ECO:0008006" key="8">
    <source>
        <dbReference type="Google" id="ProtNLM"/>
    </source>
</evidence>
<comment type="cofactor">
    <cofactor evidence="1">
        <name>Zn(2+)</name>
        <dbReference type="ChEBI" id="CHEBI:29105"/>
    </cofactor>
</comment>
<evidence type="ECO:0000313" key="6">
    <source>
        <dbReference type="EMBL" id="CAA7262994.1"/>
    </source>
</evidence>
<evidence type="ECO:0000313" key="7">
    <source>
        <dbReference type="Proteomes" id="UP000467700"/>
    </source>
</evidence>
<keyword evidence="4" id="KW-0378">Hydrolase</keyword>
<evidence type="ECO:0000256" key="3">
    <source>
        <dbReference type="ARBA" id="ARBA00022723"/>
    </source>
</evidence>
<keyword evidence="3" id="KW-0479">Metal-binding</keyword>
<evidence type="ECO:0000256" key="5">
    <source>
        <dbReference type="ARBA" id="ARBA00022833"/>
    </source>
</evidence>
<evidence type="ECO:0000256" key="1">
    <source>
        <dbReference type="ARBA" id="ARBA00001947"/>
    </source>
</evidence>
<dbReference type="Gene3D" id="3.60.15.10">
    <property type="entry name" value="Ribonuclease Z/Hydroxyacylglutathione hydrolase-like"/>
    <property type="match status" value="1"/>
</dbReference>
<organism evidence="6 7">
    <name type="scientific">Cyclocybe aegerita</name>
    <name type="common">Black poplar mushroom</name>
    <name type="synonym">Agrocybe aegerita</name>
    <dbReference type="NCBI Taxonomy" id="1973307"/>
    <lineage>
        <taxon>Eukaryota</taxon>
        <taxon>Fungi</taxon>
        <taxon>Dikarya</taxon>
        <taxon>Basidiomycota</taxon>
        <taxon>Agaricomycotina</taxon>
        <taxon>Agaricomycetes</taxon>
        <taxon>Agaricomycetidae</taxon>
        <taxon>Agaricales</taxon>
        <taxon>Agaricineae</taxon>
        <taxon>Bolbitiaceae</taxon>
        <taxon>Cyclocybe</taxon>
    </lineage>
</organism>
<comment type="caution">
    <text evidence="6">The sequence shown here is derived from an EMBL/GenBank/DDBJ whole genome shotgun (WGS) entry which is preliminary data.</text>
</comment>
<dbReference type="InterPro" id="IPR051013">
    <property type="entry name" value="MBL_superfamily_lactonases"/>
</dbReference>
<protein>
    <recommendedName>
        <fullName evidence="8">Metallo-beta-lactamase domain-containing protein</fullName>
    </recommendedName>
</protein>
<dbReference type="AlphaFoldDB" id="A0A8S0W571"/>
<dbReference type="GO" id="GO:0046872">
    <property type="term" value="F:metal ion binding"/>
    <property type="evidence" value="ECO:0007669"/>
    <property type="project" value="UniProtKB-KW"/>
</dbReference>
<dbReference type="PANTHER" id="PTHR42978:SF2">
    <property type="entry name" value="102 KBASES UNSTABLE REGION: FROM 1 TO 119443"/>
    <property type="match status" value="1"/>
</dbReference>
<dbReference type="OrthoDB" id="10250730at2759"/>
<proteinExistence type="inferred from homology"/>
<sequence length="154" mass="17226">MLVFDLGTRKDWVKYTPGVIKLITGRRYPVQVDLDVVDSLQKGGTSPTEIDYVCVSHCHWDHSLFKSGYPEDPTSHFTSGLFPLEGRTKFLNPTYWTPIGPFPRALDFFGDGSLYVVDSPGHLVGHVKILARTSSDGGWIYLGWIYLGGDNAHH</sequence>
<accession>A0A8S0W571</accession>